<proteinExistence type="predicted"/>
<evidence type="ECO:0000313" key="2">
    <source>
        <dbReference type="Proteomes" id="UP001432180"/>
    </source>
</evidence>
<protein>
    <submittedName>
        <fullName evidence="1">Uncharacterized protein</fullName>
    </submittedName>
</protein>
<dbReference type="Proteomes" id="UP001432180">
    <property type="component" value="Chromosome"/>
</dbReference>
<dbReference type="EMBL" id="CP121472">
    <property type="protein sequence ID" value="WPL15144.1"/>
    <property type="molecule type" value="Genomic_DNA"/>
</dbReference>
<gene>
    <name evidence="1" type="ORF">Thiowin_00024</name>
</gene>
<organism evidence="1 2">
    <name type="scientific">Thiorhodovibrio winogradskyi</name>
    <dbReference type="NCBI Taxonomy" id="77007"/>
    <lineage>
        <taxon>Bacteria</taxon>
        <taxon>Pseudomonadati</taxon>
        <taxon>Pseudomonadota</taxon>
        <taxon>Gammaproteobacteria</taxon>
        <taxon>Chromatiales</taxon>
        <taxon>Chromatiaceae</taxon>
        <taxon>Thiorhodovibrio</taxon>
    </lineage>
</organism>
<evidence type="ECO:0000313" key="1">
    <source>
        <dbReference type="EMBL" id="WPL15144.1"/>
    </source>
</evidence>
<reference evidence="1 2" key="1">
    <citation type="journal article" date="2023" name="Microorganisms">
        <title>Thiorhodovibrio frisius and Trv. litoralis spp. nov., Two Novel Members from a Clade of Fastidious Purple Sulfur Bacteria That Exhibit Unique Red-Shifted Light-Harvesting Capabilities.</title>
        <authorList>
            <person name="Methner A."/>
            <person name="Kuzyk S.B."/>
            <person name="Petersen J."/>
            <person name="Bauer S."/>
            <person name="Brinkmann H."/>
            <person name="Sichau K."/>
            <person name="Wanner G."/>
            <person name="Wolf J."/>
            <person name="Neumann-Schaal M."/>
            <person name="Henke P."/>
            <person name="Tank M."/>
            <person name="Sproer C."/>
            <person name="Bunk B."/>
            <person name="Overmann J."/>
        </authorList>
    </citation>
    <scope>NUCLEOTIDE SEQUENCE [LARGE SCALE GENOMIC DNA]</scope>
    <source>
        <strain evidence="1 2">DSM 6702</strain>
    </source>
</reference>
<sequence>MLRGFVIEQFLVLADDLATEGRLAQVLGVLSGSAAVCFTWRTASPSIQVSVEAIICISVLSKFVAISILLPILVTGARICV</sequence>
<name>A0ABZ0S3J5_9GAMM</name>
<accession>A0ABZ0S3J5</accession>
<keyword evidence="2" id="KW-1185">Reference proteome</keyword>